<feature type="region of interest" description="Disordered" evidence="1">
    <location>
        <begin position="1"/>
        <end position="117"/>
    </location>
</feature>
<protein>
    <submittedName>
        <fullName evidence="2">Uncharacterized protein</fullName>
    </submittedName>
</protein>
<feature type="compositionally biased region" description="Basic and acidic residues" evidence="1">
    <location>
        <begin position="74"/>
        <end position="90"/>
    </location>
</feature>
<organism evidence="2 3">
    <name type="scientific">Durusdinium trenchii</name>
    <dbReference type="NCBI Taxonomy" id="1381693"/>
    <lineage>
        <taxon>Eukaryota</taxon>
        <taxon>Sar</taxon>
        <taxon>Alveolata</taxon>
        <taxon>Dinophyceae</taxon>
        <taxon>Suessiales</taxon>
        <taxon>Symbiodiniaceae</taxon>
        <taxon>Durusdinium</taxon>
    </lineage>
</organism>
<accession>A0ABP0L7B7</accession>
<sequence>MASNSALARRRRQAKAEPKGAAGPLEVGEADRRLDALIEEEQRARSLDPGPRRSSSTPPLEGPRGDPVSFRPPRPLENDRDAGNHEERALRSVRPSVPQHHPQGASDDSGVDGGMAGLHDAMQRTYQALQQALTGPLQGHGQPSQVPVESQGLLGPLSLGAGPGPFGGFLGVPWTNEGLADARSAMVPRPLDYTGGTTTTPDRQQQAPMNPFWSLAGQDGVKPLANGGSSLSLVVRAQRLSGAAGPPLGERGTQSPAMDEAEALRMRILREAEMRFEKELKRLSTRREPGDTNSYKTVSEHRTLLSKEPVEVIVPLHRLVALGYRLNWSSAGVSITHPEYGKIERTLPEREALSLLEVMEKADRGELMMDGEIRAWWASKFPDMRGQMAYDPCL</sequence>
<feature type="compositionally biased region" description="Basic and acidic residues" evidence="1">
    <location>
        <begin position="29"/>
        <end position="46"/>
    </location>
</feature>
<gene>
    <name evidence="2" type="ORF">SCF082_LOCUS20799</name>
</gene>
<reference evidence="2 3" key="1">
    <citation type="submission" date="2024-02" db="EMBL/GenBank/DDBJ databases">
        <authorList>
            <person name="Chen Y."/>
            <person name="Shah S."/>
            <person name="Dougan E. K."/>
            <person name="Thang M."/>
            <person name="Chan C."/>
        </authorList>
    </citation>
    <scope>NUCLEOTIDE SEQUENCE [LARGE SCALE GENOMIC DNA]</scope>
</reference>
<evidence type="ECO:0000256" key="1">
    <source>
        <dbReference type="SAM" id="MobiDB-lite"/>
    </source>
</evidence>
<keyword evidence="3" id="KW-1185">Reference proteome</keyword>
<evidence type="ECO:0000313" key="2">
    <source>
        <dbReference type="EMBL" id="CAK9034265.1"/>
    </source>
</evidence>
<evidence type="ECO:0000313" key="3">
    <source>
        <dbReference type="Proteomes" id="UP001642464"/>
    </source>
</evidence>
<comment type="caution">
    <text evidence="2">The sequence shown here is derived from an EMBL/GenBank/DDBJ whole genome shotgun (WGS) entry which is preliminary data.</text>
</comment>
<proteinExistence type="predicted"/>
<dbReference type="EMBL" id="CAXAMM010014635">
    <property type="protein sequence ID" value="CAK9034265.1"/>
    <property type="molecule type" value="Genomic_DNA"/>
</dbReference>
<name>A0ABP0L7B7_9DINO</name>
<dbReference type="Proteomes" id="UP001642464">
    <property type="component" value="Unassembled WGS sequence"/>
</dbReference>
<feature type="non-terminal residue" evidence="2">
    <location>
        <position position="394"/>
    </location>
</feature>